<dbReference type="GO" id="GO:0006085">
    <property type="term" value="P:acetyl-CoA biosynthetic process"/>
    <property type="evidence" value="ECO:0007669"/>
    <property type="project" value="TreeGrafter"/>
</dbReference>
<dbReference type="GO" id="GO:0005829">
    <property type="term" value="C:cytosol"/>
    <property type="evidence" value="ECO:0007669"/>
    <property type="project" value="TreeGrafter"/>
</dbReference>
<accession>X1NT08</accession>
<reference evidence="2" key="1">
    <citation type="journal article" date="2014" name="Front. Microbiol.">
        <title>High frequency of phylogenetically diverse reductive dehalogenase-homologous genes in deep subseafloor sedimentary metagenomes.</title>
        <authorList>
            <person name="Kawai M."/>
            <person name="Futagami T."/>
            <person name="Toyoda A."/>
            <person name="Takaki Y."/>
            <person name="Nishi S."/>
            <person name="Hori S."/>
            <person name="Arai W."/>
            <person name="Tsubouchi T."/>
            <person name="Morono Y."/>
            <person name="Uchiyama I."/>
            <person name="Ito T."/>
            <person name="Fujiyama A."/>
            <person name="Inagaki F."/>
            <person name="Takami H."/>
        </authorList>
    </citation>
    <scope>NUCLEOTIDE SEQUENCE</scope>
    <source>
        <strain evidence="2">Expedition CK06-06</strain>
    </source>
</reference>
<evidence type="ECO:0000259" key="1">
    <source>
        <dbReference type="Pfam" id="PF00501"/>
    </source>
</evidence>
<gene>
    <name evidence="2" type="ORF">S06H3_24980</name>
</gene>
<feature type="non-terminal residue" evidence="2">
    <location>
        <position position="62"/>
    </location>
</feature>
<dbReference type="SUPFAM" id="SSF56801">
    <property type="entry name" value="Acetyl-CoA synthetase-like"/>
    <property type="match status" value="1"/>
</dbReference>
<dbReference type="Gene3D" id="3.40.50.12780">
    <property type="entry name" value="N-terminal domain of ligase-like"/>
    <property type="match status" value="1"/>
</dbReference>
<dbReference type="EMBL" id="BARV01014164">
    <property type="protein sequence ID" value="GAI29920.1"/>
    <property type="molecule type" value="Genomic_DNA"/>
</dbReference>
<name>X1NT08_9ZZZZ</name>
<dbReference type="Pfam" id="PF00501">
    <property type="entry name" value="AMP-binding"/>
    <property type="match status" value="1"/>
</dbReference>
<organism evidence="2">
    <name type="scientific">marine sediment metagenome</name>
    <dbReference type="NCBI Taxonomy" id="412755"/>
    <lineage>
        <taxon>unclassified sequences</taxon>
        <taxon>metagenomes</taxon>
        <taxon>ecological metagenomes</taxon>
    </lineage>
</organism>
<evidence type="ECO:0000313" key="2">
    <source>
        <dbReference type="EMBL" id="GAI29920.1"/>
    </source>
</evidence>
<dbReference type="InterPro" id="IPR000873">
    <property type="entry name" value="AMP-dep_synth/lig_dom"/>
</dbReference>
<feature type="domain" description="AMP-dependent synthetase/ligase" evidence="1">
    <location>
        <begin position="8"/>
        <end position="62"/>
    </location>
</feature>
<dbReference type="InterPro" id="IPR042099">
    <property type="entry name" value="ANL_N_sf"/>
</dbReference>
<dbReference type="AlphaFoldDB" id="X1NT08"/>
<dbReference type="GO" id="GO:0003987">
    <property type="term" value="F:acetate-CoA ligase activity"/>
    <property type="evidence" value="ECO:0007669"/>
    <property type="project" value="TreeGrafter"/>
</dbReference>
<comment type="caution">
    <text evidence="2">The sequence shown here is derived from an EMBL/GenBank/DDBJ whole genome shotgun (WGS) entry which is preliminary data.</text>
</comment>
<dbReference type="PANTHER" id="PTHR24095">
    <property type="entry name" value="ACETYL-COENZYME A SYNTHETASE"/>
    <property type="match status" value="1"/>
</dbReference>
<sequence length="62" mass="7248">MAARESWVDRFWDIVEKYQVNIFYTAPTALRAIMREGDEWPDKHDLNSLRILGSVGEPINPE</sequence>
<proteinExistence type="predicted"/>
<protein>
    <recommendedName>
        <fullName evidence="1">AMP-dependent synthetase/ligase domain-containing protein</fullName>
    </recommendedName>
</protein>
<dbReference type="PANTHER" id="PTHR24095:SF14">
    <property type="entry name" value="ACETYL-COENZYME A SYNTHETASE 1"/>
    <property type="match status" value="1"/>
</dbReference>